<dbReference type="Gene3D" id="3.40.50.1460">
    <property type="match status" value="1"/>
</dbReference>
<dbReference type="InterPro" id="IPR002138">
    <property type="entry name" value="Pept_C14_p10"/>
</dbReference>
<feature type="domain" description="Caspase family p10" evidence="4">
    <location>
        <begin position="393"/>
        <end position="466"/>
    </location>
</feature>
<reference evidence="6" key="1">
    <citation type="journal article" date="2023" name="G3 (Bethesda)">
        <title>Whole genome assembly and annotation of the endangered Caribbean coral Acropora cervicornis.</title>
        <authorList>
            <person name="Selwyn J.D."/>
            <person name="Vollmer S.V."/>
        </authorList>
    </citation>
    <scope>NUCLEOTIDE SEQUENCE</scope>
    <source>
        <strain evidence="6">K2</strain>
    </source>
</reference>
<evidence type="ECO:0000256" key="2">
    <source>
        <dbReference type="ARBA" id="ARBA00022703"/>
    </source>
</evidence>
<accession>A0AAD9URA8</accession>
<evidence type="ECO:0000259" key="5">
    <source>
        <dbReference type="PROSITE" id="PS50208"/>
    </source>
</evidence>
<evidence type="ECO:0000256" key="3">
    <source>
        <dbReference type="RuleBase" id="RU003971"/>
    </source>
</evidence>
<dbReference type="PROSITE" id="PS50208">
    <property type="entry name" value="CASPASE_P20"/>
    <property type="match status" value="1"/>
</dbReference>
<organism evidence="6 7">
    <name type="scientific">Acropora cervicornis</name>
    <name type="common">Staghorn coral</name>
    <dbReference type="NCBI Taxonomy" id="6130"/>
    <lineage>
        <taxon>Eukaryota</taxon>
        <taxon>Metazoa</taxon>
        <taxon>Cnidaria</taxon>
        <taxon>Anthozoa</taxon>
        <taxon>Hexacorallia</taxon>
        <taxon>Scleractinia</taxon>
        <taxon>Astrocoeniina</taxon>
        <taxon>Acroporidae</taxon>
        <taxon>Acropora</taxon>
    </lineage>
</organism>
<keyword evidence="2" id="KW-0053">Apoptosis</keyword>
<name>A0AAD9URA8_ACRCE</name>
<dbReference type="Pfam" id="PF00656">
    <property type="entry name" value="Peptidase_C14"/>
    <property type="match status" value="1"/>
</dbReference>
<protein>
    <submittedName>
        <fullName evidence="6">Caspase-8</fullName>
    </submittedName>
</protein>
<dbReference type="GO" id="GO:0043067">
    <property type="term" value="P:regulation of programmed cell death"/>
    <property type="evidence" value="ECO:0007669"/>
    <property type="project" value="UniProtKB-ARBA"/>
</dbReference>
<comment type="similarity">
    <text evidence="1 3">Belongs to the peptidase C14A family.</text>
</comment>
<dbReference type="PROSITE" id="PS50207">
    <property type="entry name" value="CASPASE_P10"/>
    <property type="match status" value="1"/>
</dbReference>
<dbReference type="InterPro" id="IPR033139">
    <property type="entry name" value="Caspase_cys_AS"/>
</dbReference>
<dbReference type="GO" id="GO:0006915">
    <property type="term" value="P:apoptotic process"/>
    <property type="evidence" value="ECO:0007669"/>
    <property type="project" value="UniProtKB-KW"/>
</dbReference>
<dbReference type="PRINTS" id="PR00376">
    <property type="entry name" value="IL1BCENZYME"/>
</dbReference>
<reference evidence="6" key="2">
    <citation type="journal article" date="2023" name="Science">
        <title>Genomic signatures of disease resistance in endangered staghorn corals.</title>
        <authorList>
            <person name="Vollmer S.V."/>
            <person name="Selwyn J.D."/>
            <person name="Despard B.A."/>
            <person name="Roesel C.L."/>
        </authorList>
    </citation>
    <scope>NUCLEOTIDE SEQUENCE</scope>
    <source>
        <strain evidence="6">K2</strain>
    </source>
</reference>
<comment type="caution">
    <text evidence="6">The sequence shown here is derived from an EMBL/GenBank/DDBJ whole genome shotgun (WGS) entry which is preliminary data.</text>
</comment>
<dbReference type="SMART" id="SM00115">
    <property type="entry name" value="CASc"/>
    <property type="match status" value="1"/>
</dbReference>
<evidence type="ECO:0000313" key="6">
    <source>
        <dbReference type="EMBL" id="KAK2547069.1"/>
    </source>
</evidence>
<feature type="domain" description="Caspase family p20" evidence="5">
    <location>
        <begin position="234"/>
        <end position="359"/>
    </location>
</feature>
<dbReference type="InterPro" id="IPR029030">
    <property type="entry name" value="Caspase-like_dom_sf"/>
</dbReference>
<dbReference type="InterPro" id="IPR001309">
    <property type="entry name" value="Pept_C14_p20"/>
</dbReference>
<gene>
    <name evidence="6" type="ORF">P5673_033162</name>
</gene>
<dbReference type="GO" id="GO:0006508">
    <property type="term" value="P:proteolysis"/>
    <property type="evidence" value="ECO:0007669"/>
    <property type="project" value="InterPro"/>
</dbReference>
<dbReference type="PANTHER" id="PTHR48169">
    <property type="entry name" value="DED DOMAIN-CONTAINING PROTEIN"/>
    <property type="match status" value="1"/>
</dbReference>
<dbReference type="PROSITE" id="PS01122">
    <property type="entry name" value="CASPASE_CYS"/>
    <property type="match status" value="1"/>
</dbReference>
<dbReference type="InterPro" id="IPR011600">
    <property type="entry name" value="Pept_C14_caspase"/>
</dbReference>
<evidence type="ECO:0000256" key="1">
    <source>
        <dbReference type="ARBA" id="ARBA00010134"/>
    </source>
</evidence>
<evidence type="ECO:0000313" key="7">
    <source>
        <dbReference type="Proteomes" id="UP001249851"/>
    </source>
</evidence>
<dbReference type="PANTHER" id="PTHR48169:SF7">
    <property type="entry name" value="CASPASE 10"/>
    <property type="match status" value="1"/>
</dbReference>
<dbReference type="EMBL" id="JARQWQ010000219">
    <property type="protein sequence ID" value="KAK2547069.1"/>
    <property type="molecule type" value="Genomic_DNA"/>
</dbReference>
<dbReference type="AlphaFoldDB" id="A0AAD9URA8"/>
<dbReference type="GO" id="GO:0004197">
    <property type="term" value="F:cysteine-type endopeptidase activity"/>
    <property type="evidence" value="ECO:0007669"/>
    <property type="project" value="InterPro"/>
</dbReference>
<dbReference type="GO" id="GO:0005737">
    <property type="term" value="C:cytoplasm"/>
    <property type="evidence" value="ECO:0007669"/>
    <property type="project" value="UniProtKB-ARBA"/>
</dbReference>
<dbReference type="Proteomes" id="UP001249851">
    <property type="component" value="Unassembled WGS sequence"/>
</dbReference>
<keyword evidence="7" id="KW-1185">Reference proteome</keyword>
<proteinExistence type="inferred from homology"/>
<dbReference type="CDD" id="cd00032">
    <property type="entry name" value="CASc"/>
    <property type="match status" value="1"/>
</dbReference>
<dbReference type="InterPro" id="IPR015917">
    <property type="entry name" value="Pept_C14A"/>
</dbReference>
<evidence type="ECO:0000259" key="4">
    <source>
        <dbReference type="PROSITE" id="PS50207"/>
    </source>
</evidence>
<sequence length="466" mass="52843">MKTYAVVISLSKAHHQNHTSKVYCLRLKHQGNLEEARPCGHPFRLHAEGNRFIIRNDFLRDEAIDVGKVIIIVLSSNGCRYLSNTDYHLSIPRIMQGIRFDNLQSAVAYRGIKEAFPYATIYNSSIGQNSPGPNQKHALVSVHEISLKDNNLEAVTRLRERISINNRSRNDFQNSSIQEKKLSIRKPMSEEDVGDLILISFDSDGQSPYWGTCAGILLSGVSTEPKHYKMDSCPRGHCLIINNMSFDDEELNRQCAIHDEQNLHALFENDLHFLVHIVNDLQNFQMEDICTEYSKYDHSKFDAFVCIVMSHGDIGDKIIGVKGRTIGIEQLMSKFTAKRCPSLANKPKVFFIQACRGPAEDEFFTQSKDHKDYVAGLTCDSTLARCISSCLQESDFLLGFATVPGYVAYKQTNYGSFYMQALTDIIKSNHRRYHLEEMLVEVNNSVSDKCNQVPAKHSTLRGKVFL</sequence>
<dbReference type="GO" id="GO:0051604">
    <property type="term" value="P:protein maturation"/>
    <property type="evidence" value="ECO:0007669"/>
    <property type="project" value="UniProtKB-ARBA"/>
</dbReference>
<dbReference type="SUPFAM" id="SSF52129">
    <property type="entry name" value="Caspase-like"/>
    <property type="match status" value="1"/>
</dbReference>